<reference evidence="1 2" key="2">
    <citation type="submission" date="2018-03" db="EMBL/GenBank/DDBJ databases">
        <authorList>
            <person name="Keele B.F."/>
        </authorList>
    </citation>
    <scope>NUCLEOTIDE SEQUENCE [LARGE SCALE GENOMIC DNA]</scope>
    <source>
        <strain evidence="1 2">CCALA 016</strain>
    </source>
</reference>
<dbReference type="AlphaFoldDB" id="A0A2T1LRV0"/>
<gene>
    <name evidence="1" type="ORF">C7H19_22300</name>
</gene>
<dbReference type="OrthoDB" id="420760at2"/>
<organism evidence="1 2">
    <name type="scientific">Aphanothece hegewaldii CCALA 016</name>
    <dbReference type="NCBI Taxonomy" id="2107694"/>
    <lineage>
        <taxon>Bacteria</taxon>
        <taxon>Bacillati</taxon>
        <taxon>Cyanobacteriota</taxon>
        <taxon>Cyanophyceae</taxon>
        <taxon>Oscillatoriophycideae</taxon>
        <taxon>Chroococcales</taxon>
        <taxon>Aphanothecaceae</taxon>
        <taxon>Aphanothece</taxon>
    </lineage>
</organism>
<name>A0A2T1LRV0_9CHRO</name>
<dbReference type="RefSeq" id="WP_106459125.1">
    <property type="nucleotide sequence ID" value="NZ_PXOH01000041.1"/>
</dbReference>
<sequence length="254" mass="29771">MKNIHILYIDPEIKTAGQIVSYFNPRVYSDEINEYFQDKKEAVKYQFIFIHKKDFKEGFNTLKAHNADPVASQRGLPPIDFIIFTLPKTYNRVKVNQKHSYLDFLEKIHFLGIDRLGLWRGFWAIGYQFTETLWRELSWYGVRNFLTKPIIIQDLENQLNQYMELTEPSPNAALETRPPKTLKSGKIVTQRFLRLKSSDGKPIHMALPSIIQANDVKGQAVWQYSYQTEGSQEELESDENFVHQDIEGSYSEIR</sequence>
<comment type="caution">
    <text evidence="1">The sequence shown here is derived from an EMBL/GenBank/DDBJ whole genome shotgun (WGS) entry which is preliminary data.</text>
</comment>
<keyword evidence="2" id="KW-1185">Reference proteome</keyword>
<accession>A0A2T1LRV0</accession>
<dbReference type="EMBL" id="PXOH01000041">
    <property type="protein sequence ID" value="PSF31759.1"/>
    <property type="molecule type" value="Genomic_DNA"/>
</dbReference>
<dbReference type="Proteomes" id="UP000239001">
    <property type="component" value="Unassembled WGS sequence"/>
</dbReference>
<evidence type="ECO:0000313" key="2">
    <source>
        <dbReference type="Proteomes" id="UP000239001"/>
    </source>
</evidence>
<protein>
    <submittedName>
        <fullName evidence="1">Uncharacterized protein</fullName>
    </submittedName>
</protein>
<evidence type="ECO:0000313" key="1">
    <source>
        <dbReference type="EMBL" id="PSF31759.1"/>
    </source>
</evidence>
<reference evidence="1 2" key="1">
    <citation type="submission" date="2018-03" db="EMBL/GenBank/DDBJ databases">
        <title>The ancient ancestry and fast evolution of plastids.</title>
        <authorList>
            <person name="Moore K.R."/>
            <person name="Magnabosco C."/>
            <person name="Momper L."/>
            <person name="Gold D.A."/>
            <person name="Bosak T."/>
            <person name="Fournier G.P."/>
        </authorList>
    </citation>
    <scope>NUCLEOTIDE SEQUENCE [LARGE SCALE GENOMIC DNA]</scope>
    <source>
        <strain evidence="1 2">CCALA 016</strain>
    </source>
</reference>
<proteinExistence type="predicted"/>